<proteinExistence type="predicted"/>
<protein>
    <submittedName>
        <fullName evidence="1">Uncharacterized protein</fullName>
    </submittedName>
</protein>
<reference evidence="1 2" key="1">
    <citation type="journal article" date="2020" name="Front. Microbiol.">
        <title>Phenotypic and Genetic Characterization of the Cheese Ripening Yeast Geotrichum candidum.</title>
        <authorList>
            <person name="Perkins V."/>
            <person name="Vignola S."/>
            <person name="Lessard M.H."/>
            <person name="Plante P.L."/>
            <person name="Corbeil J."/>
            <person name="Dugat-Bony E."/>
            <person name="Frenette M."/>
            <person name="Labrie S."/>
        </authorList>
    </citation>
    <scope>NUCLEOTIDE SEQUENCE [LARGE SCALE GENOMIC DNA]</scope>
    <source>
        <strain evidence="1 2">LMA-1147</strain>
    </source>
</reference>
<comment type="caution">
    <text evidence="1">The sequence shown here is derived from an EMBL/GenBank/DDBJ whole genome shotgun (WGS) entry which is preliminary data.</text>
</comment>
<evidence type="ECO:0000313" key="2">
    <source>
        <dbReference type="Proteomes" id="UP000744676"/>
    </source>
</evidence>
<evidence type="ECO:0000313" key="1">
    <source>
        <dbReference type="EMBL" id="KAF5096551.1"/>
    </source>
</evidence>
<dbReference type="EMBL" id="QVQA01000086">
    <property type="protein sequence ID" value="KAF5096551.1"/>
    <property type="molecule type" value="Genomic_DNA"/>
</dbReference>
<gene>
    <name evidence="1" type="ORF">D0Z00_002735</name>
</gene>
<name>A0ACB6V364_9ASCO</name>
<organism evidence="1 2">
    <name type="scientific">Geotrichum galactomycetum</name>
    <dbReference type="NCBI Taxonomy" id="27317"/>
    <lineage>
        <taxon>Eukaryota</taxon>
        <taxon>Fungi</taxon>
        <taxon>Dikarya</taxon>
        <taxon>Ascomycota</taxon>
        <taxon>Saccharomycotina</taxon>
        <taxon>Dipodascomycetes</taxon>
        <taxon>Dipodascales</taxon>
        <taxon>Dipodascaceae</taxon>
        <taxon>Geotrichum</taxon>
    </lineage>
</organism>
<sequence>MTSRVEAFDTKSYEILTRALGYSEADVTGFHHTLDRYKKDVSSLTGAELLRKDYKEWVPESYTPDEAAHETSIPGKIGISSVVKSLAWLYDTHASFETDIKQWTERRQLDFFAVMSSYVDDSKDGQGNFCRDILLFVSAKAADKSKEKLQEVIKEVTSPLELEPLNFKTSEGFYAFHQRNLKSSRKQVAPLLKFHIQGVAMNSL</sequence>
<keyword evidence="2" id="KW-1185">Reference proteome</keyword>
<accession>A0ACB6V364</accession>
<dbReference type="Proteomes" id="UP000744676">
    <property type="component" value="Unassembled WGS sequence"/>
</dbReference>